<dbReference type="InterPro" id="IPR003018">
    <property type="entry name" value="GAF"/>
</dbReference>
<accession>A0ABV4EYN4</accession>
<keyword evidence="5" id="KW-0418">Kinase</keyword>
<dbReference type="InterPro" id="IPR003661">
    <property type="entry name" value="HisK_dim/P_dom"/>
</dbReference>
<dbReference type="PANTHER" id="PTHR43304:SF1">
    <property type="entry name" value="PAC DOMAIN-CONTAINING PROTEIN"/>
    <property type="match status" value="1"/>
</dbReference>
<dbReference type="PRINTS" id="PR00344">
    <property type="entry name" value="BCTRLSENSOR"/>
</dbReference>
<dbReference type="Pfam" id="PF13185">
    <property type="entry name" value="GAF_2"/>
    <property type="match status" value="1"/>
</dbReference>
<keyword evidence="4" id="KW-0808">Transferase</keyword>
<dbReference type="EC" id="2.7.13.3" evidence="2"/>
<dbReference type="InterPro" id="IPR029016">
    <property type="entry name" value="GAF-like_dom_sf"/>
</dbReference>
<dbReference type="Gene3D" id="3.30.450.40">
    <property type="match status" value="1"/>
</dbReference>
<evidence type="ECO:0000256" key="1">
    <source>
        <dbReference type="ARBA" id="ARBA00000085"/>
    </source>
</evidence>
<organism evidence="9 10">
    <name type="scientific">Bradyrhizobium elkanii</name>
    <dbReference type="NCBI Taxonomy" id="29448"/>
    <lineage>
        <taxon>Bacteria</taxon>
        <taxon>Pseudomonadati</taxon>
        <taxon>Pseudomonadota</taxon>
        <taxon>Alphaproteobacteria</taxon>
        <taxon>Hyphomicrobiales</taxon>
        <taxon>Nitrobacteraceae</taxon>
        <taxon>Bradyrhizobium</taxon>
    </lineage>
</organism>
<comment type="catalytic activity">
    <reaction evidence="1">
        <text>ATP + protein L-histidine = ADP + protein N-phospho-L-histidine.</text>
        <dbReference type="EC" id="2.7.13.3"/>
    </reaction>
</comment>
<dbReference type="SUPFAM" id="SSF55781">
    <property type="entry name" value="GAF domain-like"/>
    <property type="match status" value="1"/>
</dbReference>
<keyword evidence="3" id="KW-0597">Phosphoprotein</keyword>
<proteinExistence type="predicted"/>
<dbReference type="InterPro" id="IPR000700">
    <property type="entry name" value="PAS-assoc_C"/>
</dbReference>
<reference evidence="9 10" key="1">
    <citation type="submission" date="2024-07" db="EMBL/GenBank/DDBJ databases">
        <title>Genomic Encyclopedia of Type Strains, Phase V (KMG-V): Genome sequencing to study the core and pangenomes of soil and plant-associated prokaryotes.</title>
        <authorList>
            <person name="Whitman W."/>
        </authorList>
    </citation>
    <scope>NUCLEOTIDE SEQUENCE [LARGE SCALE GENOMIC DNA]</scope>
    <source>
        <strain evidence="9 10">USDA 415</strain>
    </source>
</reference>
<protein>
    <recommendedName>
        <fullName evidence="2">histidine kinase</fullName>
        <ecNumber evidence="2">2.7.13.3</ecNumber>
    </recommendedName>
</protein>
<evidence type="ECO:0000259" key="6">
    <source>
        <dbReference type="PROSITE" id="PS50109"/>
    </source>
</evidence>
<dbReference type="SMART" id="SM00387">
    <property type="entry name" value="HATPase_c"/>
    <property type="match status" value="1"/>
</dbReference>
<evidence type="ECO:0000256" key="5">
    <source>
        <dbReference type="ARBA" id="ARBA00022777"/>
    </source>
</evidence>
<dbReference type="SMART" id="SM00388">
    <property type="entry name" value="HisKA"/>
    <property type="match status" value="1"/>
</dbReference>
<dbReference type="InterPro" id="IPR005467">
    <property type="entry name" value="His_kinase_dom"/>
</dbReference>
<dbReference type="Pfam" id="PF08447">
    <property type="entry name" value="PAS_3"/>
    <property type="match status" value="3"/>
</dbReference>
<dbReference type="PROSITE" id="PS50113">
    <property type="entry name" value="PAC"/>
    <property type="match status" value="4"/>
</dbReference>
<dbReference type="InterPro" id="IPR000014">
    <property type="entry name" value="PAS"/>
</dbReference>
<dbReference type="InterPro" id="IPR036097">
    <property type="entry name" value="HisK_dim/P_sf"/>
</dbReference>
<evidence type="ECO:0000256" key="3">
    <source>
        <dbReference type="ARBA" id="ARBA00022553"/>
    </source>
</evidence>
<feature type="domain" description="PAS" evidence="7">
    <location>
        <begin position="1"/>
        <end position="71"/>
    </location>
</feature>
<keyword evidence="10" id="KW-1185">Reference proteome</keyword>
<dbReference type="InterPro" id="IPR001610">
    <property type="entry name" value="PAC"/>
</dbReference>
<dbReference type="Pfam" id="PF13426">
    <property type="entry name" value="PAS_9"/>
    <property type="match status" value="1"/>
</dbReference>
<dbReference type="PANTHER" id="PTHR43304">
    <property type="entry name" value="PHYTOCHROME-LIKE PROTEIN CPH1"/>
    <property type="match status" value="1"/>
</dbReference>
<dbReference type="CDD" id="cd00130">
    <property type="entry name" value="PAS"/>
    <property type="match status" value="3"/>
</dbReference>
<dbReference type="SMART" id="SM00065">
    <property type="entry name" value="GAF"/>
    <property type="match status" value="1"/>
</dbReference>
<dbReference type="EMBL" id="JBGBZA010000002">
    <property type="protein sequence ID" value="MEY9316265.1"/>
    <property type="molecule type" value="Genomic_DNA"/>
</dbReference>
<comment type="caution">
    <text evidence="9">The sequence shown here is derived from an EMBL/GenBank/DDBJ whole genome shotgun (WGS) entry which is preliminary data.</text>
</comment>
<feature type="domain" description="PAC" evidence="8">
    <location>
        <begin position="621"/>
        <end position="672"/>
    </location>
</feature>
<dbReference type="InterPro" id="IPR003594">
    <property type="entry name" value="HATPase_dom"/>
</dbReference>
<dbReference type="InterPro" id="IPR035965">
    <property type="entry name" value="PAS-like_dom_sf"/>
</dbReference>
<dbReference type="SUPFAM" id="SSF47384">
    <property type="entry name" value="Homodimeric domain of signal transducing histidine kinase"/>
    <property type="match status" value="1"/>
</dbReference>
<feature type="domain" description="PAS" evidence="7">
    <location>
        <begin position="418"/>
        <end position="489"/>
    </location>
</feature>
<feature type="domain" description="PAC" evidence="8">
    <location>
        <begin position="496"/>
        <end position="546"/>
    </location>
</feature>
<dbReference type="PROSITE" id="PS50109">
    <property type="entry name" value="HIS_KIN"/>
    <property type="match status" value="1"/>
</dbReference>
<feature type="domain" description="PAC" evidence="8">
    <location>
        <begin position="74"/>
        <end position="126"/>
    </location>
</feature>
<dbReference type="SUPFAM" id="SSF55874">
    <property type="entry name" value="ATPase domain of HSP90 chaperone/DNA topoisomerase II/histidine kinase"/>
    <property type="match status" value="1"/>
</dbReference>
<dbReference type="InterPro" id="IPR013655">
    <property type="entry name" value="PAS_fold_3"/>
</dbReference>
<evidence type="ECO:0000313" key="10">
    <source>
        <dbReference type="Proteomes" id="UP001565471"/>
    </source>
</evidence>
<feature type="domain" description="PAS" evidence="7">
    <location>
        <begin position="124"/>
        <end position="194"/>
    </location>
</feature>
<evidence type="ECO:0000259" key="8">
    <source>
        <dbReference type="PROSITE" id="PS50113"/>
    </source>
</evidence>
<dbReference type="Gene3D" id="3.30.450.20">
    <property type="entry name" value="PAS domain"/>
    <property type="match status" value="4"/>
</dbReference>
<gene>
    <name evidence="9" type="ORF">ABIF29_003064</name>
</gene>
<dbReference type="InterPro" id="IPR052162">
    <property type="entry name" value="Sensor_kinase/Photoreceptor"/>
</dbReference>
<dbReference type="RefSeq" id="WP_075968529.1">
    <property type="nucleotide sequence ID" value="NZ_JALJZB010000001.1"/>
</dbReference>
<dbReference type="Proteomes" id="UP001565471">
    <property type="component" value="Unassembled WGS sequence"/>
</dbReference>
<evidence type="ECO:0000256" key="4">
    <source>
        <dbReference type="ARBA" id="ARBA00022679"/>
    </source>
</evidence>
<dbReference type="SMART" id="SM00091">
    <property type="entry name" value="PAS"/>
    <property type="match status" value="4"/>
</dbReference>
<evidence type="ECO:0000259" key="7">
    <source>
        <dbReference type="PROSITE" id="PS50112"/>
    </source>
</evidence>
<dbReference type="CDD" id="cd00082">
    <property type="entry name" value="HisKA"/>
    <property type="match status" value="1"/>
</dbReference>
<dbReference type="Pfam" id="PF02518">
    <property type="entry name" value="HATPase_c"/>
    <property type="match status" value="1"/>
</dbReference>
<dbReference type="InterPro" id="IPR036890">
    <property type="entry name" value="HATPase_C_sf"/>
</dbReference>
<dbReference type="SUPFAM" id="SSF55785">
    <property type="entry name" value="PYP-like sensor domain (PAS domain)"/>
    <property type="match status" value="4"/>
</dbReference>
<dbReference type="Gene3D" id="3.30.565.10">
    <property type="entry name" value="Histidine kinase-like ATPase, C-terminal domain"/>
    <property type="match status" value="1"/>
</dbReference>
<dbReference type="Gene3D" id="1.10.287.130">
    <property type="match status" value="1"/>
</dbReference>
<dbReference type="PROSITE" id="PS50112">
    <property type="entry name" value="PAS"/>
    <property type="match status" value="3"/>
</dbReference>
<dbReference type="InterPro" id="IPR004358">
    <property type="entry name" value="Sig_transdc_His_kin-like_C"/>
</dbReference>
<name>A0ABV4EYN4_BRAEL</name>
<evidence type="ECO:0000256" key="2">
    <source>
        <dbReference type="ARBA" id="ARBA00012438"/>
    </source>
</evidence>
<dbReference type="Gene3D" id="2.10.70.100">
    <property type="match status" value="1"/>
</dbReference>
<sequence length="932" mass="104221">MENDLSPVLDALPGLVWTALPDGNVDHVSRRWCEYTGLDAGQLVGAGWRRAVHPEDLPGLLERWRSILIAGAESAMEARLRRRDGEYHWFTIRVRPLVAGPEKIVKWIGLNIDIEDRGWLGRASESLYRSISDTIPAMVFFMTPTGELESVNQHVLDYVGTTLEDLKGWRTGSLVHPDDLPSVRVAWDRSIATGEPYDVEQRMRRADGVYRWFHVRGMPRRDARGQIVRWYMIESDIDDRRRAESLLLCEKQLLEMAAAGSSMSDILVALCRLVETTSEGCYCSVVLVDPTGTRLEHGAAPSLPATFINSIIGRPVNVDSGPCAMAAHLNEQVIAADLMLETRWAAHAWCPMAMAHGLQACWSTPITSTMGKVVGAFAIYYDKPRTPTREQQDLIAQFSHVASIAIERALSDTALKQSEARKAAILDAALDCIITMDHEGRVIEFNPAAERTFGYPRGEIVGRELVDAIIPPALRKKHRQGMARYLRTGETRLIGKRVEMTAVRADGSEFPVELAISRIPLEGPPSFTCYLRDITERRRSEEALQRSGAFLTEAQHLSKTGSFSWCVATGEIIWSEQVYRIFEFDQAIPVTLELIASRVHPDDISLMKDMIARVSAEAGDFEYEHRLLMPDQSVKYLHLVAHATRNRRGQPEYIGAVQDVTKRRVSEEALEDVRSELARVSRIASLGALTASIAHEVNQPLSGILTNASTCLRMLAADPPNVDGARETARRTIRDGNRASDVIVRLRALFGKRRFSMERVHLNEATQEVIALLLNELKRDRINIEMDFDEDLPTVMGDRVQLQQVILNLVRNASDAMGGIDNRPKRLIVKTERDTDESVRLTVKDEGVGFAPHDLHRIFDAFFTTKEAGMGIGLWVSRSIIENHHGRLWAQPNDTHGASVSFSIPLGLASAENHDLSVNWGPATRDQVMRSL</sequence>
<evidence type="ECO:0000313" key="9">
    <source>
        <dbReference type="EMBL" id="MEY9316265.1"/>
    </source>
</evidence>
<dbReference type="SMART" id="SM00086">
    <property type="entry name" value="PAC"/>
    <property type="match status" value="4"/>
</dbReference>
<dbReference type="NCBIfam" id="TIGR00229">
    <property type="entry name" value="sensory_box"/>
    <property type="match status" value="3"/>
</dbReference>
<feature type="domain" description="PAC" evidence="8">
    <location>
        <begin position="197"/>
        <end position="249"/>
    </location>
</feature>
<feature type="domain" description="Histidine kinase" evidence="6">
    <location>
        <begin position="692"/>
        <end position="908"/>
    </location>
</feature>